<proteinExistence type="predicted"/>
<feature type="domain" description="Alanine dehydrogenase/pyridine nucleotide transhydrogenase N-terminal" evidence="1">
    <location>
        <begin position="4"/>
        <end position="43"/>
    </location>
</feature>
<protein>
    <submittedName>
        <fullName evidence="2">Alanine dehydrogenase</fullName>
    </submittedName>
</protein>
<dbReference type="EMBL" id="JAHZIK010002503">
    <property type="protein sequence ID" value="MBW7460847.1"/>
    <property type="molecule type" value="Genomic_DNA"/>
</dbReference>
<dbReference type="PANTHER" id="PTHR42795">
    <property type="entry name" value="ALANINE DEHYDROGENASE"/>
    <property type="match status" value="1"/>
</dbReference>
<evidence type="ECO:0000313" key="2">
    <source>
        <dbReference type="EMBL" id="MBW7460847.1"/>
    </source>
</evidence>
<dbReference type="PANTHER" id="PTHR42795:SF1">
    <property type="entry name" value="ALANINE DEHYDROGENASE"/>
    <property type="match status" value="1"/>
</dbReference>
<evidence type="ECO:0000313" key="3">
    <source>
        <dbReference type="Proteomes" id="UP001519887"/>
    </source>
</evidence>
<name>A0ABS7CIS8_9BACL</name>
<dbReference type="Proteomes" id="UP001519887">
    <property type="component" value="Unassembled WGS sequence"/>
</dbReference>
<reference evidence="2 3" key="1">
    <citation type="submission" date="2021-07" db="EMBL/GenBank/DDBJ databases">
        <title>Paenibacillus radiodurans sp. nov., isolated from the southeastern edge of Tengger Desert.</title>
        <authorList>
            <person name="Zhang G."/>
        </authorList>
    </citation>
    <scope>NUCLEOTIDE SEQUENCE [LARGE SCALE GENOMIC DNA]</scope>
    <source>
        <strain evidence="2 3">CCM 7311</strain>
    </source>
</reference>
<keyword evidence="3" id="KW-1185">Reference proteome</keyword>
<dbReference type="Pfam" id="PF05222">
    <property type="entry name" value="AlaDh_PNT_N"/>
    <property type="match status" value="1"/>
</dbReference>
<accession>A0ABS7CIS8</accession>
<dbReference type="Gene3D" id="3.40.50.720">
    <property type="entry name" value="NAD(P)-binding Rossmann-like Domain"/>
    <property type="match status" value="1"/>
</dbReference>
<comment type="caution">
    <text evidence="2">The sequence shown here is derived from an EMBL/GenBank/DDBJ whole genome shotgun (WGS) entry which is preliminary data.</text>
</comment>
<dbReference type="SUPFAM" id="SSF52283">
    <property type="entry name" value="Formate/glycerate dehydrogenase catalytic domain-like"/>
    <property type="match status" value="1"/>
</dbReference>
<sequence>MRIGVPKEIKSSEYRVALTPAGAAVLAAAGHQVMIEPGAGEGS</sequence>
<feature type="non-terminal residue" evidence="2">
    <location>
        <position position="43"/>
    </location>
</feature>
<evidence type="ECO:0000259" key="1">
    <source>
        <dbReference type="Pfam" id="PF05222"/>
    </source>
</evidence>
<organism evidence="2 3">
    <name type="scientific">Paenibacillus sepulcri</name>
    <dbReference type="NCBI Taxonomy" id="359917"/>
    <lineage>
        <taxon>Bacteria</taxon>
        <taxon>Bacillati</taxon>
        <taxon>Bacillota</taxon>
        <taxon>Bacilli</taxon>
        <taxon>Bacillales</taxon>
        <taxon>Paenibacillaceae</taxon>
        <taxon>Paenibacillus</taxon>
    </lineage>
</organism>
<dbReference type="InterPro" id="IPR007886">
    <property type="entry name" value="AlaDH/PNT_N"/>
</dbReference>
<gene>
    <name evidence="2" type="ORF">K0U00_42985</name>
</gene>